<proteinExistence type="predicted"/>
<dbReference type="OrthoDB" id="5210591at2759"/>
<sequence length="123" mass="13450">MGQNLQFCNEITHVSLGDDRPGGPVSEFGLCAINVPQCSAWREAFTAFILSLLSDAQNAYVPNISQKETKGLLTLHASAFDEVTKAKLVIWDQWDGNVLISFTDSGKKFGRSVSGTIDYEHAL</sequence>
<protein>
    <submittedName>
        <fullName evidence="1">Phosphotransferase enzyme family</fullName>
    </submittedName>
</protein>
<dbReference type="AlphaFoldDB" id="A0A8H7LV75"/>
<name>A0A8H7LV75_9AGAM</name>
<comment type="caution">
    <text evidence="1">The sequence shown here is derived from an EMBL/GenBank/DDBJ whole genome shotgun (WGS) entry which is preliminary data.</text>
</comment>
<reference evidence="1" key="1">
    <citation type="submission" date="2020-09" db="EMBL/GenBank/DDBJ databases">
        <title>Comparative genome analyses of four rice-infecting Rhizoctonia solani isolates reveal extensive enrichment of homogalacturonan modification genes.</title>
        <authorList>
            <person name="Lee D.-Y."/>
            <person name="Jeon J."/>
            <person name="Kim K.-T."/>
            <person name="Cheong K."/>
            <person name="Song H."/>
            <person name="Choi G."/>
            <person name="Ko J."/>
            <person name="Opiyo S.O."/>
            <person name="Zuo S."/>
            <person name="Madhav S."/>
            <person name="Lee Y.-H."/>
            <person name="Wang G.-L."/>
        </authorList>
    </citation>
    <scope>NUCLEOTIDE SEQUENCE</scope>
    <source>
        <strain evidence="1">AG1-IA WGL</strain>
    </source>
</reference>
<dbReference type="Proteomes" id="UP000602905">
    <property type="component" value="Unassembled WGS sequence"/>
</dbReference>
<evidence type="ECO:0000313" key="1">
    <source>
        <dbReference type="EMBL" id="KAF8700018.1"/>
    </source>
</evidence>
<evidence type="ECO:0000313" key="2">
    <source>
        <dbReference type="Proteomes" id="UP000602905"/>
    </source>
</evidence>
<keyword evidence="1" id="KW-0808">Transferase</keyword>
<accession>A0A8H7LV75</accession>
<dbReference type="EMBL" id="JACYCD010000236">
    <property type="protein sequence ID" value="KAF8700018.1"/>
    <property type="molecule type" value="Genomic_DNA"/>
</dbReference>
<organism evidence="1 2">
    <name type="scientific">Rhizoctonia solani</name>
    <dbReference type="NCBI Taxonomy" id="456999"/>
    <lineage>
        <taxon>Eukaryota</taxon>
        <taxon>Fungi</taxon>
        <taxon>Dikarya</taxon>
        <taxon>Basidiomycota</taxon>
        <taxon>Agaricomycotina</taxon>
        <taxon>Agaricomycetes</taxon>
        <taxon>Cantharellales</taxon>
        <taxon>Ceratobasidiaceae</taxon>
        <taxon>Rhizoctonia</taxon>
    </lineage>
</organism>
<feature type="non-terminal residue" evidence="1">
    <location>
        <position position="1"/>
    </location>
</feature>
<gene>
    <name evidence="1" type="ORF">RHS03_06925</name>
</gene>
<dbReference type="GO" id="GO:0016740">
    <property type="term" value="F:transferase activity"/>
    <property type="evidence" value="ECO:0007669"/>
    <property type="project" value="UniProtKB-KW"/>
</dbReference>